<dbReference type="InterPro" id="IPR045065">
    <property type="entry name" value="XPO1/5"/>
</dbReference>
<dbReference type="InterPro" id="IPR013598">
    <property type="entry name" value="Exportin-1/Importin-b-like"/>
</dbReference>
<evidence type="ECO:0000313" key="9">
    <source>
        <dbReference type="Proteomes" id="UP000179807"/>
    </source>
</evidence>
<dbReference type="GeneID" id="94846190"/>
<dbReference type="Pfam" id="PF08389">
    <property type="entry name" value="Xpo1"/>
    <property type="match status" value="1"/>
</dbReference>
<dbReference type="GO" id="GO:0006611">
    <property type="term" value="P:protein export from nucleus"/>
    <property type="evidence" value="ECO:0007669"/>
    <property type="project" value="InterPro"/>
</dbReference>
<evidence type="ECO:0008006" key="10">
    <source>
        <dbReference type="Google" id="ProtNLM"/>
    </source>
</evidence>
<dbReference type="InterPro" id="IPR016024">
    <property type="entry name" value="ARM-type_fold"/>
</dbReference>
<protein>
    <recommendedName>
        <fullName evidence="10">Importin N-terminal domain-containing protein</fullName>
    </recommendedName>
</protein>
<comment type="caution">
    <text evidence="8">The sequence shown here is derived from an EMBL/GenBank/DDBJ whole genome shotgun (WGS) entry which is preliminary data.</text>
</comment>
<name>A0A1J4JAT8_9EUKA</name>
<dbReference type="GO" id="GO:0000055">
    <property type="term" value="P:ribosomal large subunit export from nucleus"/>
    <property type="evidence" value="ECO:0007669"/>
    <property type="project" value="TreeGrafter"/>
</dbReference>
<dbReference type="Gene3D" id="1.25.10.10">
    <property type="entry name" value="Leucine-rich Repeat Variant"/>
    <property type="match status" value="1"/>
</dbReference>
<accession>A0A1J4JAT8</accession>
<dbReference type="GO" id="GO:0000056">
    <property type="term" value="P:ribosomal small subunit export from nucleus"/>
    <property type="evidence" value="ECO:0007669"/>
    <property type="project" value="TreeGrafter"/>
</dbReference>
<dbReference type="VEuPathDB" id="TrichDB:TRFO_37537"/>
<keyword evidence="9" id="KW-1185">Reference proteome</keyword>
<sequence>MDSLAVTGVPINVQHLDAVTQYFNQGTQVPPQIEQLLSNFINRPDLCQYSSQVLFSNCSPTSKFFFLKGLTETVSTNWLSIPIQYQSQIKDVLMRFIGQPYNPAQQFLMTKCFDCLSMILIYEMNGVWTTFFDDYFQMASQSPINSLNFLAFFTDLVINENNDIITSERSSEMTWDITRHLDQILSFVHNLLQNSADNSLIKAALPILSIFVVWLPPEAVFNSPIFHLVVNNYIHDQALMIDACDVLIEFLRHLSPFPDFVNPVSQLFSLIVRTLSNYSENNILEVPIKLKNSFIAVLEKCFSVFTIIFSQDELQPPLTNASNFLMQMTMNPDDESQLESILNAWMVIFNKVMIGQICESSVNVLKSLLSPLRRILIIIFPKPYCFCNYIDEFGNESKQFQIKSSFDNLYIITRDILIFLTNENRDDMIAAIKERMEQIPQLPVEEILRICYTIAATIGVFPEEYENSFILPIIEQFFQIALNFGSEGKMKMAGGLIYMCSQYYTILSRSFPLLKSIFGLILKFLNEGDYELEAISIFSLKSLGQRTCKNMIINVQEGEENSFLMAVLLQLRNLFPKLAPDNTIEFFKVIAILIRFLNDEPRRVSHLSLLMEGLNVIWNQATNPFDPFNINQCKTIYMVMQCHSSILLSLSVTYAQFLKEMMPSLMNIFHSISSVMINAPNEESLNAMKSAKSSIIFNLYRFSYFCYKPEYILDFIIPNSFELFLNDYNLAPPHLRLKASLKYFVAIYNRCSSSIDKNVFDSFDQIFRSTLGIINDPHDYNQELRSDFFTLMGTIIHAYPQSLSVKPPEYIDLFLNTLKFGAKLIIPTISEICIELISDLFTSLNANMERDSYIAFFDTYSVSVIEFLFSLLTDLSYKFAFSSITMAIISIFQIEYIRSKAQQILEVLCKMYPQLQPAEVMETVQKLIEWQQFQSIKSFLRNFILKVKIVKPNDPDLYKEELEEMKEMIKKPFKSLPGIELEQPIEDVPPTELVDNIASLSIRKIKS</sequence>
<feature type="domain" description="Exportin-1/Importin-beta-like" evidence="6">
    <location>
        <begin position="106"/>
        <end position="247"/>
    </location>
</feature>
<feature type="domain" description="Exportin-1 C-terminal" evidence="7">
    <location>
        <begin position="664"/>
        <end position="949"/>
    </location>
</feature>
<dbReference type="InterPro" id="IPR014877">
    <property type="entry name" value="XPO1_C_dom"/>
</dbReference>
<gene>
    <name evidence="8" type="ORF">TRFO_37537</name>
</gene>
<dbReference type="GO" id="GO:0005634">
    <property type="term" value="C:nucleus"/>
    <property type="evidence" value="ECO:0007669"/>
    <property type="project" value="UniProtKB-SubCell"/>
</dbReference>
<dbReference type="Pfam" id="PF08767">
    <property type="entry name" value="CRM1_C"/>
    <property type="match status" value="1"/>
</dbReference>
<dbReference type="OrthoDB" id="27218at2759"/>
<dbReference type="GO" id="GO:0005049">
    <property type="term" value="F:nuclear export signal receptor activity"/>
    <property type="evidence" value="ECO:0007669"/>
    <property type="project" value="InterPro"/>
</dbReference>
<dbReference type="Proteomes" id="UP000179807">
    <property type="component" value="Unassembled WGS sequence"/>
</dbReference>
<evidence type="ECO:0000256" key="4">
    <source>
        <dbReference type="ARBA" id="ARBA00022927"/>
    </source>
</evidence>
<dbReference type="EMBL" id="MLAK01001185">
    <property type="protein sequence ID" value="OHS96294.1"/>
    <property type="molecule type" value="Genomic_DNA"/>
</dbReference>
<evidence type="ECO:0000259" key="6">
    <source>
        <dbReference type="Pfam" id="PF08389"/>
    </source>
</evidence>
<keyword evidence="5" id="KW-0539">Nucleus</keyword>
<evidence type="ECO:0000256" key="2">
    <source>
        <dbReference type="ARBA" id="ARBA00009466"/>
    </source>
</evidence>
<reference evidence="8" key="1">
    <citation type="submission" date="2016-10" db="EMBL/GenBank/DDBJ databases">
        <authorList>
            <person name="Benchimol M."/>
            <person name="Almeida L.G."/>
            <person name="Vasconcelos A.T."/>
            <person name="Perreira-Neves A."/>
            <person name="Rosa I.A."/>
            <person name="Tasca T."/>
            <person name="Bogo M.R."/>
            <person name="de Souza W."/>
        </authorList>
    </citation>
    <scope>NUCLEOTIDE SEQUENCE [LARGE SCALE GENOMIC DNA]</scope>
    <source>
        <strain evidence="8">K</strain>
    </source>
</reference>
<comment type="subcellular location">
    <subcellularLocation>
        <location evidence="1">Nucleus</location>
    </subcellularLocation>
</comment>
<evidence type="ECO:0000313" key="8">
    <source>
        <dbReference type="EMBL" id="OHS96294.1"/>
    </source>
</evidence>
<keyword evidence="3" id="KW-0813">Transport</keyword>
<evidence type="ECO:0000256" key="1">
    <source>
        <dbReference type="ARBA" id="ARBA00004123"/>
    </source>
</evidence>
<evidence type="ECO:0000256" key="5">
    <source>
        <dbReference type="ARBA" id="ARBA00023242"/>
    </source>
</evidence>
<keyword evidence="4" id="KW-0653">Protein transport</keyword>
<organism evidence="8 9">
    <name type="scientific">Tritrichomonas foetus</name>
    <dbReference type="NCBI Taxonomy" id="1144522"/>
    <lineage>
        <taxon>Eukaryota</taxon>
        <taxon>Metamonada</taxon>
        <taxon>Parabasalia</taxon>
        <taxon>Tritrichomonadida</taxon>
        <taxon>Tritrichomonadidae</taxon>
        <taxon>Tritrichomonas</taxon>
    </lineage>
</organism>
<proteinExistence type="inferred from homology"/>
<comment type="similarity">
    <text evidence="2">Belongs to the exportin family.</text>
</comment>
<evidence type="ECO:0000259" key="7">
    <source>
        <dbReference type="Pfam" id="PF08767"/>
    </source>
</evidence>
<dbReference type="RefSeq" id="XP_068349431.1">
    <property type="nucleotide sequence ID" value="XM_068511486.1"/>
</dbReference>
<dbReference type="PANTHER" id="PTHR11223">
    <property type="entry name" value="EXPORTIN 1/5"/>
    <property type="match status" value="1"/>
</dbReference>
<dbReference type="GO" id="GO:0005737">
    <property type="term" value="C:cytoplasm"/>
    <property type="evidence" value="ECO:0007669"/>
    <property type="project" value="TreeGrafter"/>
</dbReference>
<dbReference type="SUPFAM" id="SSF48371">
    <property type="entry name" value="ARM repeat"/>
    <property type="match status" value="2"/>
</dbReference>
<dbReference type="InterPro" id="IPR011989">
    <property type="entry name" value="ARM-like"/>
</dbReference>
<dbReference type="AlphaFoldDB" id="A0A1J4JAT8"/>
<dbReference type="PANTHER" id="PTHR11223:SF2">
    <property type="entry name" value="EXPORTIN-1"/>
    <property type="match status" value="1"/>
</dbReference>
<evidence type="ECO:0000256" key="3">
    <source>
        <dbReference type="ARBA" id="ARBA00022448"/>
    </source>
</evidence>